<dbReference type="GO" id="GO:0008270">
    <property type="term" value="F:zinc ion binding"/>
    <property type="evidence" value="ECO:0007669"/>
    <property type="project" value="UniProtKB-KW"/>
</dbReference>
<keyword evidence="5" id="KW-1185">Reference proteome</keyword>
<accession>A0A6A5ZV92</accession>
<evidence type="ECO:0000313" key="5">
    <source>
        <dbReference type="Proteomes" id="UP000799770"/>
    </source>
</evidence>
<name>A0A6A5ZV92_9PLEO</name>
<dbReference type="InterPro" id="IPR003604">
    <property type="entry name" value="Matrin/U1-like-C_Znf_C2H2"/>
</dbReference>
<dbReference type="InterPro" id="IPR013087">
    <property type="entry name" value="Znf_C2H2_type"/>
</dbReference>
<dbReference type="AlphaFoldDB" id="A0A6A5ZV92"/>
<dbReference type="GO" id="GO:0003676">
    <property type="term" value="F:nucleic acid binding"/>
    <property type="evidence" value="ECO:0007669"/>
    <property type="project" value="InterPro"/>
</dbReference>
<keyword evidence="1 2" id="KW-0862">Zinc</keyword>
<keyword evidence="1 2" id="KW-0863">Zinc-finger</keyword>
<evidence type="ECO:0000313" key="4">
    <source>
        <dbReference type="EMBL" id="KAF2123216.1"/>
    </source>
</evidence>
<keyword evidence="1 2" id="KW-0479">Metal-binding</keyword>
<reference evidence="4" key="1">
    <citation type="journal article" date="2020" name="Stud. Mycol.">
        <title>101 Dothideomycetes genomes: a test case for predicting lifestyles and emergence of pathogens.</title>
        <authorList>
            <person name="Haridas S."/>
            <person name="Albert R."/>
            <person name="Binder M."/>
            <person name="Bloem J."/>
            <person name="Labutti K."/>
            <person name="Salamov A."/>
            <person name="Andreopoulos B."/>
            <person name="Baker S."/>
            <person name="Barry K."/>
            <person name="Bills G."/>
            <person name="Bluhm B."/>
            <person name="Cannon C."/>
            <person name="Castanera R."/>
            <person name="Culley D."/>
            <person name="Daum C."/>
            <person name="Ezra D."/>
            <person name="Gonzalez J."/>
            <person name="Henrissat B."/>
            <person name="Kuo A."/>
            <person name="Liang C."/>
            <person name="Lipzen A."/>
            <person name="Lutzoni F."/>
            <person name="Magnuson J."/>
            <person name="Mondo S."/>
            <person name="Nolan M."/>
            <person name="Ohm R."/>
            <person name="Pangilinan J."/>
            <person name="Park H.-J."/>
            <person name="Ramirez L."/>
            <person name="Alfaro M."/>
            <person name="Sun H."/>
            <person name="Tritt A."/>
            <person name="Yoshinaga Y."/>
            <person name="Zwiers L.-H."/>
            <person name="Turgeon B."/>
            <person name="Goodwin S."/>
            <person name="Spatafora J."/>
            <person name="Crous P."/>
            <person name="Grigoriev I."/>
        </authorList>
    </citation>
    <scope>NUCLEOTIDE SEQUENCE</scope>
    <source>
        <strain evidence="4">CBS 627.86</strain>
    </source>
</reference>
<evidence type="ECO:0000256" key="2">
    <source>
        <dbReference type="PROSITE-ProRule" id="PRU00042"/>
    </source>
</evidence>
<dbReference type="OrthoDB" id="6105938at2759"/>
<feature type="domain" description="C2H2-type" evidence="3">
    <location>
        <begin position="14"/>
        <end position="39"/>
    </location>
</feature>
<protein>
    <recommendedName>
        <fullName evidence="3">C2H2-type domain-containing protein</fullName>
    </recommendedName>
</protein>
<dbReference type="SUPFAM" id="SSF57667">
    <property type="entry name" value="beta-beta-alpha zinc fingers"/>
    <property type="match status" value="1"/>
</dbReference>
<dbReference type="EMBL" id="ML977310">
    <property type="protein sequence ID" value="KAF2123216.1"/>
    <property type="molecule type" value="Genomic_DNA"/>
</dbReference>
<evidence type="ECO:0000259" key="3">
    <source>
        <dbReference type="PROSITE" id="PS50157"/>
    </source>
</evidence>
<dbReference type="SMART" id="SM00451">
    <property type="entry name" value="ZnF_U1"/>
    <property type="match status" value="1"/>
</dbReference>
<organism evidence="4 5">
    <name type="scientific">Lophiotrema nucula</name>
    <dbReference type="NCBI Taxonomy" id="690887"/>
    <lineage>
        <taxon>Eukaryota</taxon>
        <taxon>Fungi</taxon>
        <taxon>Dikarya</taxon>
        <taxon>Ascomycota</taxon>
        <taxon>Pezizomycotina</taxon>
        <taxon>Dothideomycetes</taxon>
        <taxon>Pleosporomycetidae</taxon>
        <taxon>Pleosporales</taxon>
        <taxon>Lophiotremataceae</taxon>
        <taxon>Lophiotrema</taxon>
    </lineage>
</organism>
<proteinExistence type="predicted"/>
<sequence>MEQHRDAPSHDTMFSCDVCKRKFGSKQAVAQHKKSQSHARILARAEFTNGYAVNTAPNIENVRNNNIEEEYSDGEDSEDLWVDNSFVGWDDDQNWALCDKECGWCGHCADGIL</sequence>
<gene>
    <name evidence="4" type="ORF">BDV96DRAFT_481420</name>
</gene>
<dbReference type="PROSITE" id="PS50157">
    <property type="entry name" value="ZINC_FINGER_C2H2_2"/>
    <property type="match status" value="1"/>
</dbReference>
<dbReference type="InterPro" id="IPR036236">
    <property type="entry name" value="Znf_C2H2_sf"/>
</dbReference>
<evidence type="ECO:0000256" key="1">
    <source>
        <dbReference type="ARBA" id="ARBA00022771"/>
    </source>
</evidence>
<dbReference type="Proteomes" id="UP000799770">
    <property type="component" value="Unassembled WGS sequence"/>
</dbReference>
<dbReference type="Gene3D" id="3.30.160.60">
    <property type="entry name" value="Classic Zinc Finger"/>
    <property type="match status" value="1"/>
</dbReference>
<dbReference type="PROSITE" id="PS00028">
    <property type="entry name" value="ZINC_FINGER_C2H2_1"/>
    <property type="match status" value="1"/>
</dbReference>